<comment type="function">
    <text evidence="11 12">Catalyzes the anaerobic formation of alpha-ketobutyrate and ammonia from threonine in a two-step reaction. The first step involved a dehydration of threonine and a production of enamine intermediates (aminocrotonate), which tautomerizes to its imine form (iminobutyrate). Both intermediates are unstable and short-lived. The second step is the nonenzymatic hydrolysis of the enamine/imine intermediates to form 2-ketobutyrate and free ammonia. In the low water environment of the cell, the second step is accelerated by RidA.</text>
</comment>
<evidence type="ECO:0000256" key="12">
    <source>
        <dbReference type="RuleBase" id="RU362012"/>
    </source>
</evidence>
<keyword evidence="6 12" id="KW-0412">Isoleucine biosynthesis</keyword>
<keyword evidence="5 12" id="KW-0028">Amino-acid biosynthesis</keyword>
<dbReference type="PROSITE" id="PS00165">
    <property type="entry name" value="DEHYDRATASE_SER_THR"/>
    <property type="match status" value="1"/>
</dbReference>
<dbReference type="Pfam" id="PF00585">
    <property type="entry name" value="Thr_dehydrat_C"/>
    <property type="match status" value="2"/>
</dbReference>
<dbReference type="Pfam" id="PF00291">
    <property type="entry name" value="PALP"/>
    <property type="match status" value="1"/>
</dbReference>
<evidence type="ECO:0000256" key="6">
    <source>
        <dbReference type="ARBA" id="ARBA00022624"/>
    </source>
</evidence>
<dbReference type="InterPro" id="IPR045865">
    <property type="entry name" value="ACT-like_dom_sf"/>
</dbReference>
<evidence type="ECO:0000256" key="7">
    <source>
        <dbReference type="ARBA" id="ARBA00022737"/>
    </source>
</evidence>
<keyword evidence="10 12" id="KW-0100">Branched-chain amino acid biosynthesis</keyword>
<dbReference type="PROSITE" id="PS51672">
    <property type="entry name" value="ACT_LIKE"/>
    <property type="match status" value="2"/>
</dbReference>
<evidence type="ECO:0000256" key="5">
    <source>
        <dbReference type="ARBA" id="ARBA00022605"/>
    </source>
</evidence>
<sequence>MVTNGERAGGNGADLLRDVLRAPVYEAAVVTPLEVMESLSERLGNTIEVKREDRQPVHSFKIRGAYTRMRALSPDETARGVIAASAGNHAQGVALSAALLGIEAVVVMPVTTAPIKVDAVRSHGATVVLFGDTFDEAKAEALSLAEEHGHTYIAPFDDPLVIAGQGTIGLELIQQDAHLDRVFVPVGGGGLAAGVAALIKNLMPGIKVIGVEPEDAACLTAALAAHGPVELPEVSRFAEGVAVKRIGDTTFAMCRDHLDDVVTVDSDEICAAIKDIFEDVRAVAEPAGAVALAGLKKYVEEHEITGERLAHVLSGANVNFHSLRYISERAEVGEHREALFGVTIPERAGSFLEFLRVLRGRAVTEFNYRVDGSTEARIFVGVQLLRGLAERREIAEAVARAGYPVIDLSDDDTAKTHVRYMIGGHPPALREQVYSFEFPEHPGALSRFLTQLGTRWNITMFHYRSHGADYGRVLCAFEGVTDDVDFHRHVEALGYPYRDVTTSPALAYFLLPR</sequence>
<evidence type="ECO:0000256" key="3">
    <source>
        <dbReference type="ARBA" id="ARBA00004810"/>
    </source>
</evidence>
<dbReference type="SUPFAM" id="SSF53686">
    <property type="entry name" value="Tryptophan synthase beta subunit-like PLP-dependent enzymes"/>
    <property type="match status" value="1"/>
</dbReference>
<evidence type="ECO:0000259" key="13">
    <source>
        <dbReference type="PROSITE" id="PS51672"/>
    </source>
</evidence>
<dbReference type="Gene3D" id="3.40.1020.10">
    <property type="entry name" value="Biosynthetic Threonine Deaminase, Domain 3"/>
    <property type="match status" value="1"/>
</dbReference>
<comment type="subunit">
    <text evidence="12">Homotetramer.</text>
</comment>
<keyword evidence="7" id="KW-0677">Repeat</keyword>
<evidence type="ECO:0000256" key="9">
    <source>
        <dbReference type="ARBA" id="ARBA00023239"/>
    </source>
</evidence>
<reference evidence="14 15" key="1">
    <citation type="submission" date="2022-11" db="EMBL/GenBank/DDBJ databases">
        <title>Anaerobic phenanthrene biodegradation by a DNRA strain PheN6.</title>
        <authorList>
            <person name="Zhang Z."/>
        </authorList>
    </citation>
    <scope>NUCLEOTIDE SEQUENCE [LARGE SCALE GENOMIC DNA]</scope>
    <source>
        <strain evidence="14 15">PheN6</strain>
    </source>
</reference>
<evidence type="ECO:0000256" key="10">
    <source>
        <dbReference type="ARBA" id="ARBA00023304"/>
    </source>
</evidence>
<dbReference type="InterPro" id="IPR001926">
    <property type="entry name" value="TrpB-like_PALP"/>
</dbReference>
<dbReference type="NCBIfam" id="NF006674">
    <property type="entry name" value="PRK09224.1"/>
    <property type="match status" value="1"/>
</dbReference>
<dbReference type="InterPro" id="IPR050147">
    <property type="entry name" value="Ser/Thr_Dehydratase"/>
</dbReference>
<name>A0ABT5GLF2_9MICO</name>
<dbReference type="SUPFAM" id="SSF55021">
    <property type="entry name" value="ACT-like"/>
    <property type="match status" value="2"/>
</dbReference>
<dbReference type="PANTHER" id="PTHR48078">
    <property type="entry name" value="THREONINE DEHYDRATASE, MITOCHONDRIAL-RELATED"/>
    <property type="match status" value="1"/>
</dbReference>
<organism evidence="14 15">
    <name type="scientific">Intrasporangium calvum</name>
    <dbReference type="NCBI Taxonomy" id="53358"/>
    <lineage>
        <taxon>Bacteria</taxon>
        <taxon>Bacillati</taxon>
        <taxon>Actinomycetota</taxon>
        <taxon>Actinomycetes</taxon>
        <taxon>Micrococcales</taxon>
        <taxon>Intrasporangiaceae</taxon>
        <taxon>Intrasporangium</taxon>
    </lineage>
</organism>
<dbReference type="CDD" id="cd04906">
    <property type="entry name" value="ACT_ThrD-I_1"/>
    <property type="match status" value="1"/>
</dbReference>
<dbReference type="CDD" id="cd04907">
    <property type="entry name" value="ACT_ThrD-I_2"/>
    <property type="match status" value="1"/>
</dbReference>
<comment type="caution">
    <text evidence="14">The sequence shown here is derived from an EMBL/GenBank/DDBJ whole genome shotgun (WGS) entry which is preliminary data.</text>
</comment>
<comment type="similarity">
    <text evidence="4 12">Belongs to the serine/threonine dehydratase family.</text>
</comment>
<evidence type="ECO:0000256" key="4">
    <source>
        <dbReference type="ARBA" id="ARBA00010869"/>
    </source>
</evidence>
<dbReference type="RefSeq" id="WP_272463479.1">
    <property type="nucleotide sequence ID" value="NZ_JAPFQL010000093.1"/>
</dbReference>
<protein>
    <recommendedName>
        <fullName evidence="12">L-threonine dehydratase</fullName>
        <ecNumber evidence="12">4.3.1.19</ecNumber>
    </recommendedName>
    <alternativeName>
        <fullName evidence="12">Threonine deaminase</fullName>
    </alternativeName>
</protein>
<dbReference type="EMBL" id="JAPFQL010000093">
    <property type="protein sequence ID" value="MDC5698919.1"/>
    <property type="molecule type" value="Genomic_DNA"/>
</dbReference>
<keyword evidence="9 12" id="KW-0456">Lyase</keyword>
<dbReference type="NCBIfam" id="TIGR01124">
    <property type="entry name" value="ilvA_2Cterm"/>
    <property type="match status" value="1"/>
</dbReference>
<dbReference type="InterPro" id="IPR038110">
    <property type="entry name" value="TD_ACT-like_sf"/>
</dbReference>
<dbReference type="InterPro" id="IPR036052">
    <property type="entry name" value="TrpB-like_PALP_sf"/>
</dbReference>
<evidence type="ECO:0000313" key="15">
    <source>
        <dbReference type="Proteomes" id="UP001150259"/>
    </source>
</evidence>
<dbReference type="Gene3D" id="3.40.50.1100">
    <property type="match status" value="2"/>
</dbReference>
<dbReference type="InterPro" id="IPR000634">
    <property type="entry name" value="Ser/Thr_deHydtase_PyrdxlP-BS"/>
</dbReference>
<accession>A0ABT5GLF2</accession>
<dbReference type="Proteomes" id="UP001150259">
    <property type="component" value="Unassembled WGS sequence"/>
</dbReference>
<dbReference type="GO" id="GO:0004794">
    <property type="term" value="F:threonine deaminase activity"/>
    <property type="evidence" value="ECO:0007669"/>
    <property type="project" value="UniProtKB-EC"/>
</dbReference>
<keyword evidence="15" id="KW-1185">Reference proteome</keyword>
<dbReference type="PANTHER" id="PTHR48078:SF11">
    <property type="entry name" value="THREONINE DEHYDRATASE, MITOCHONDRIAL"/>
    <property type="match status" value="1"/>
</dbReference>
<evidence type="ECO:0000313" key="14">
    <source>
        <dbReference type="EMBL" id="MDC5698919.1"/>
    </source>
</evidence>
<feature type="domain" description="ACT-like" evidence="13">
    <location>
        <begin position="338"/>
        <end position="410"/>
    </location>
</feature>
<proteinExistence type="inferred from homology"/>
<dbReference type="InterPro" id="IPR005787">
    <property type="entry name" value="Thr_deHydtase_biosynth"/>
</dbReference>
<comment type="catalytic activity">
    <reaction evidence="1 12">
        <text>L-threonine = 2-oxobutanoate + NH4(+)</text>
        <dbReference type="Rhea" id="RHEA:22108"/>
        <dbReference type="ChEBI" id="CHEBI:16763"/>
        <dbReference type="ChEBI" id="CHEBI:28938"/>
        <dbReference type="ChEBI" id="CHEBI:57926"/>
        <dbReference type="EC" id="4.3.1.19"/>
    </reaction>
</comment>
<evidence type="ECO:0000256" key="8">
    <source>
        <dbReference type="ARBA" id="ARBA00022898"/>
    </source>
</evidence>
<gene>
    <name evidence="12 14" type="primary">ilvA</name>
    <name evidence="14" type="ORF">OO014_16830</name>
</gene>
<dbReference type="InterPro" id="IPR001721">
    <property type="entry name" value="TD_ACT-like"/>
</dbReference>
<keyword evidence="8 12" id="KW-0663">Pyridoxal phosphate</keyword>
<evidence type="ECO:0000256" key="2">
    <source>
        <dbReference type="ARBA" id="ARBA00001933"/>
    </source>
</evidence>
<comment type="cofactor">
    <cofactor evidence="2 12">
        <name>pyridoxal 5'-phosphate</name>
        <dbReference type="ChEBI" id="CHEBI:597326"/>
    </cofactor>
</comment>
<evidence type="ECO:0000256" key="1">
    <source>
        <dbReference type="ARBA" id="ARBA00001274"/>
    </source>
</evidence>
<feature type="domain" description="ACT-like" evidence="13">
    <location>
        <begin position="432"/>
        <end position="502"/>
    </location>
</feature>
<evidence type="ECO:0000256" key="11">
    <source>
        <dbReference type="ARBA" id="ARBA00025527"/>
    </source>
</evidence>
<dbReference type="CDD" id="cd01562">
    <property type="entry name" value="Thr-dehyd"/>
    <property type="match status" value="1"/>
</dbReference>
<comment type="pathway">
    <text evidence="3 12">Amino-acid biosynthesis; L-isoleucine biosynthesis; 2-oxobutanoate from L-threonine: step 1/1.</text>
</comment>
<dbReference type="EC" id="4.3.1.19" evidence="12"/>